<dbReference type="KEGG" id="tut:107367772"/>
<sequence length="523" mass="59015">MESHFYVASILILVTCFHENAGQFSWLNLQGSSSPASSESNIMTRLNGCPISDKYNTLTVGPSGPILMEDGQFIEELTHFTRERIPERVVHARGYGAFGVFRPTNTQVISRYTKAPLFTTPNVDTKVAIRFSTTMGSRGSPDATRDPRGFAIRFYSDQGNFDLLTLSIPIFFVRDPFRFIYFVHSQKSDPVGNWPNLDNIFSFLAANPESLHAFMRVYSDAGTPDGFRYLPGFSVNTFRLTNATGGMVFARFNLVPDLGIRNLTRHQSMQICSLDPAYSSKDLYNAIKSGKFPSWSLRVQIMDFEEASKADFNILDSTKTWWEHLYPSTEIGKITLNRNPENEFAEIEQLAFKPSSLIPGIYPAPDKLIQGRILAYIDTQNYRLGANNYKLPVNQPIRPIINPTARDGASVCDSNFGSRPNFLPNTYSPQYRVDSSYYTEPWTPAEPAIVNRYNSLDNDNYRQPSQFWSMLTPQDQDSLVYNMGMDLIKVSPDIQSKVIAVCSNANAEFAQRLAQFVAQSDDQ</sequence>
<keyword evidence="4 8" id="KW-0479">Metal-binding</keyword>
<dbReference type="InterPro" id="IPR011614">
    <property type="entry name" value="Catalase_core"/>
</dbReference>
<dbReference type="GO" id="GO:0046872">
    <property type="term" value="F:metal ion binding"/>
    <property type="evidence" value="ECO:0007669"/>
    <property type="project" value="UniProtKB-KW"/>
</dbReference>
<evidence type="ECO:0000256" key="3">
    <source>
        <dbReference type="ARBA" id="ARBA00022617"/>
    </source>
</evidence>
<dbReference type="GO" id="GO:0004096">
    <property type="term" value="F:catalase activity"/>
    <property type="evidence" value="ECO:0007669"/>
    <property type="project" value="UniProtKB-EC"/>
</dbReference>
<keyword evidence="11" id="KW-1185">Reference proteome</keyword>
<gene>
    <name evidence="10" type="primary">107367772</name>
</gene>
<dbReference type="STRING" id="32264.T1KVP3"/>
<keyword evidence="3 8" id="KW-0349">Heme</keyword>
<dbReference type="SUPFAM" id="SSF56634">
    <property type="entry name" value="Heme-dependent catalase-like"/>
    <property type="match status" value="1"/>
</dbReference>
<evidence type="ECO:0000313" key="10">
    <source>
        <dbReference type="EnsemblMetazoa" id="tetur23g01370.1"/>
    </source>
</evidence>
<keyword evidence="7" id="KW-0376">Hydrogen peroxide</keyword>
<keyword evidence="5" id="KW-0560">Oxidoreductase</keyword>
<dbReference type="PANTHER" id="PTHR11465:SF9">
    <property type="entry name" value="CATALASE"/>
    <property type="match status" value="1"/>
</dbReference>
<evidence type="ECO:0000256" key="2">
    <source>
        <dbReference type="ARBA" id="ARBA00022559"/>
    </source>
</evidence>
<dbReference type="PROSITE" id="PS51402">
    <property type="entry name" value="CATALASE_3"/>
    <property type="match status" value="1"/>
</dbReference>
<dbReference type="GO" id="GO:0020037">
    <property type="term" value="F:heme binding"/>
    <property type="evidence" value="ECO:0007669"/>
    <property type="project" value="InterPro"/>
</dbReference>
<dbReference type="InterPro" id="IPR024711">
    <property type="entry name" value="Catalase_clade1/3"/>
</dbReference>
<dbReference type="PANTHER" id="PTHR11465">
    <property type="entry name" value="CATALASE"/>
    <property type="match status" value="1"/>
</dbReference>
<dbReference type="InterPro" id="IPR024708">
    <property type="entry name" value="Catalase_AS"/>
</dbReference>
<comment type="similarity">
    <text evidence="1">Belongs to the catalase family.</text>
</comment>
<dbReference type="InterPro" id="IPR018028">
    <property type="entry name" value="Catalase"/>
</dbReference>
<dbReference type="GO" id="GO:0005739">
    <property type="term" value="C:mitochondrion"/>
    <property type="evidence" value="ECO:0007669"/>
    <property type="project" value="TreeGrafter"/>
</dbReference>
<dbReference type="AlphaFoldDB" id="T1KVP3"/>
<evidence type="ECO:0000256" key="4">
    <source>
        <dbReference type="ARBA" id="ARBA00022723"/>
    </source>
</evidence>
<dbReference type="GO" id="GO:0005777">
    <property type="term" value="C:peroxisome"/>
    <property type="evidence" value="ECO:0007669"/>
    <property type="project" value="TreeGrafter"/>
</dbReference>
<evidence type="ECO:0000256" key="8">
    <source>
        <dbReference type="PIRSR" id="PIRSR038928-2"/>
    </source>
</evidence>
<organism evidence="10 11">
    <name type="scientific">Tetranychus urticae</name>
    <name type="common">Two-spotted spider mite</name>
    <dbReference type="NCBI Taxonomy" id="32264"/>
    <lineage>
        <taxon>Eukaryota</taxon>
        <taxon>Metazoa</taxon>
        <taxon>Ecdysozoa</taxon>
        <taxon>Arthropoda</taxon>
        <taxon>Chelicerata</taxon>
        <taxon>Arachnida</taxon>
        <taxon>Acari</taxon>
        <taxon>Acariformes</taxon>
        <taxon>Trombidiformes</taxon>
        <taxon>Prostigmata</taxon>
        <taxon>Eleutherengona</taxon>
        <taxon>Raphignathae</taxon>
        <taxon>Tetranychoidea</taxon>
        <taxon>Tetranychidae</taxon>
        <taxon>Tetranychus</taxon>
    </lineage>
</organism>
<dbReference type="GO" id="GO:0042744">
    <property type="term" value="P:hydrogen peroxide catabolic process"/>
    <property type="evidence" value="ECO:0007669"/>
    <property type="project" value="UniProtKB-KW"/>
</dbReference>
<dbReference type="GO" id="GO:0042542">
    <property type="term" value="P:response to hydrogen peroxide"/>
    <property type="evidence" value="ECO:0007669"/>
    <property type="project" value="TreeGrafter"/>
</dbReference>
<feature type="domain" description="Catalase core" evidence="9">
    <location>
        <begin position="44"/>
        <end position="431"/>
    </location>
</feature>
<comment type="cofactor">
    <cofactor evidence="8">
        <name>heme</name>
        <dbReference type="ChEBI" id="CHEBI:30413"/>
    </cofactor>
</comment>
<dbReference type="eggNOG" id="KOG0047">
    <property type="taxonomic scope" value="Eukaryota"/>
</dbReference>
<evidence type="ECO:0000256" key="7">
    <source>
        <dbReference type="ARBA" id="ARBA00023324"/>
    </source>
</evidence>
<reference evidence="10" key="2">
    <citation type="submission" date="2015-06" db="UniProtKB">
        <authorList>
            <consortium name="EnsemblMetazoa"/>
        </authorList>
    </citation>
    <scope>IDENTIFICATION</scope>
</reference>
<evidence type="ECO:0000256" key="1">
    <source>
        <dbReference type="ARBA" id="ARBA00005329"/>
    </source>
</evidence>
<dbReference type="HOGENOM" id="CLU_010645_2_0_1"/>
<dbReference type="Proteomes" id="UP000015104">
    <property type="component" value="Unassembled WGS sequence"/>
</dbReference>
<dbReference type="OMA" id="IRFSTTM"/>
<dbReference type="Pfam" id="PF06628">
    <property type="entry name" value="Catalase-rel"/>
    <property type="match status" value="1"/>
</dbReference>
<reference evidence="11" key="1">
    <citation type="submission" date="2011-08" db="EMBL/GenBank/DDBJ databases">
        <authorList>
            <person name="Rombauts S."/>
        </authorList>
    </citation>
    <scope>NUCLEOTIDE SEQUENCE</scope>
    <source>
        <strain evidence="11">London</strain>
    </source>
</reference>
<dbReference type="Gene3D" id="2.40.180.10">
    <property type="entry name" value="Catalase core domain"/>
    <property type="match status" value="1"/>
</dbReference>
<dbReference type="EMBL" id="CAEY01000613">
    <property type="status" value="NOT_ANNOTATED_CDS"/>
    <property type="molecule type" value="Genomic_DNA"/>
</dbReference>
<protein>
    <recommendedName>
        <fullName evidence="9">Catalase core domain-containing protein</fullName>
    </recommendedName>
</protein>
<dbReference type="SMART" id="SM01060">
    <property type="entry name" value="Catalase"/>
    <property type="match status" value="1"/>
</dbReference>
<evidence type="ECO:0000256" key="6">
    <source>
        <dbReference type="ARBA" id="ARBA00023004"/>
    </source>
</evidence>
<accession>T1KVP3</accession>
<keyword evidence="2" id="KW-0575">Peroxidase</keyword>
<proteinExistence type="inferred from homology"/>
<evidence type="ECO:0000313" key="11">
    <source>
        <dbReference type="Proteomes" id="UP000015104"/>
    </source>
</evidence>
<dbReference type="PRINTS" id="PR00067">
    <property type="entry name" value="CATALASE"/>
</dbReference>
<dbReference type="InterPro" id="IPR010582">
    <property type="entry name" value="Catalase_immune_responsive"/>
</dbReference>
<dbReference type="PROSITE" id="PS00438">
    <property type="entry name" value="CATALASE_2"/>
    <property type="match status" value="1"/>
</dbReference>
<feature type="binding site" description="axial binding residue" evidence="8">
    <location>
        <position position="376"/>
    </location>
    <ligand>
        <name>heme</name>
        <dbReference type="ChEBI" id="CHEBI:30413"/>
    </ligand>
    <ligandPart>
        <name>Fe</name>
        <dbReference type="ChEBI" id="CHEBI:18248"/>
    </ligandPart>
</feature>
<evidence type="ECO:0000256" key="5">
    <source>
        <dbReference type="ARBA" id="ARBA00023002"/>
    </source>
</evidence>
<keyword evidence="6 8" id="KW-0408">Iron</keyword>
<dbReference type="EnsemblMetazoa" id="tetur23g01370.1">
    <property type="protein sequence ID" value="tetur23g01370.1"/>
    <property type="gene ID" value="tetur23g01370"/>
</dbReference>
<dbReference type="InterPro" id="IPR020835">
    <property type="entry name" value="Catalase_sf"/>
</dbReference>
<name>T1KVP3_TETUR</name>
<dbReference type="OrthoDB" id="6880011at2759"/>
<dbReference type="Pfam" id="PF00199">
    <property type="entry name" value="Catalase"/>
    <property type="match status" value="1"/>
</dbReference>
<evidence type="ECO:0000259" key="9">
    <source>
        <dbReference type="SMART" id="SM01060"/>
    </source>
</evidence>
<dbReference type="PIRSF" id="PIRSF038928">
    <property type="entry name" value="Catalase_clade1-3"/>
    <property type="match status" value="1"/>
</dbReference>